<keyword evidence="1" id="KW-0812">Transmembrane</keyword>
<evidence type="ECO:0000313" key="3">
    <source>
        <dbReference type="EMBL" id="AEK58641.1"/>
    </source>
</evidence>
<organism evidence="3 4">
    <name type="scientific">Acidithiobacillus caldus (strain SM-1)</name>
    <dbReference type="NCBI Taxonomy" id="990288"/>
    <lineage>
        <taxon>Bacteria</taxon>
        <taxon>Pseudomonadati</taxon>
        <taxon>Pseudomonadota</taxon>
        <taxon>Acidithiobacillia</taxon>
        <taxon>Acidithiobacillales</taxon>
        <taxon>Acidithiobacillaceae</taxon>
        <taxon>Acidithiobacillus</taxon>
    </lineage>
</organism>
<dbReference type="InterPro" id="IPR052906">
    <property type="entry name" value="Type_IV_Methyl-Rstrct_Enzyme"/>
</dbReference>
<dbReference type="EMBL" id="CP002573">
    <property type="protein sequence ID" value="AEK58641.1"/>
    <property type="molecule type" value="Genomic_DNA"/>
</dbReference>
<evidence type="ECO:0000313" key="4">
    <source>
        <dbReference type="Proteomes" id="UP000006135"/>
    </source>
</evidence>
<dbReference type="RefSeq" id="WP_014003152.1">
    <property type="nucleotide sequence ID" value="NC_015850.1"/>
</dbReference>
<feature type="transmembrane region" description="Helical" evidence="1">
    <location>
        <begin position="37"/>
        <end position="53"/>
    </location>
</feature>
<dbReference type="AlphaFoldDB" id="F9ZQP1"/>
<dbReference type="InterPro" id="IPR011335">
    <property type="entry name" value="Restrct_endonuc-II-like"/>
</dbReference>
<reference evidence="3 4" key="1">
    <citation type="journal article" date="2011" name="J. Genet. Genomics">
        <title>Unraveling the Acidithiobacillus caldus complete genome and its central metabolisms for carbon assimilation.</title>
        <authorList>
            <person name="You X.Y."/>
            <person name="Guo X."/>
            <person name="Zheng H.J."/>
            <person name="Zhang M.J."/>
            <person name="Liu L.J."/>
            <person name="Zhu Y.Q."/>
            <person name="Zhu B."/>
            <person name="Wang S.Y."/>
            <person name="Zhao G.P."/>
            <person name="Poetsch A."/>
            <person name="Jiang C.Y."/>
            <person name="Liu S.J."/>
        </authorList>
    </citation>
    <scope>NUCLEOTIDE SEQUENCE [LARGE SCALE GENOMIC DNA]</scope>
    <source>
        <strain evidence="3 4">SM-1</strain>
    </source>
</reference>
<keyword evidence="3" id="KW-0540">Nuclease</keyword>
<gene>
    <name evidence="3" type="ordered locus">Atc_1993</name>
</gene>
<proteinExistence type="predicted"/>
<evidence type="ECO:0000256" key="1">
    <source>
        <dbReference type="SAM" id="Phobius"/>
    </source>
</evidence>
<dbReference type="OrthoDB" id="9797274at2"/>
<dbReference type="Pfam" id="PF04471">
    <property type="entry name" value="Mrr_cat"/>
    <property type="match status" value="1"/>
</dbReference>
<keyword evidence="4" id="KW-1185">Reference proteome</keyword>
<keyword evidence="1" id="KW-0472">Membrane</keyword>
<dbReference type="GO" id="GO:0003677">
    <property type="term" value="F:DNA binding"/>
    <property type="evidence" value="ECO:0007669"/>
    <property type="project" value="InterPro"/>
</dbReference>
<name>F9ZQP1_ACICS</name>
<sequence length="188" mass="20905">MGRRRRGDDLAMLGLLIVAAPILAVVWVFKFVGAHPWLWFIIVPASILVLAQVPKWQAERKRKADLLFANAKPAQMGPIEYERYCAEILRRDGWHTEMTPASGDQGVDVVATLQGFKAVLQCKRYSKPVGNRAVQEILAGKTYYRSDIAAVVSTAPYTPSAQALAKRCGVLLLSHTDLPDLRRQLPKP</sequence>
<dbReference type="HOGENOM" id="CLU_101688_1_0_6"/>
<keyword evidence="1" id="KW-1133">Transmembrane helix</keyword>
<dbReference type="InterPro" id="IPR011856">
    <property type="entry name" value="tRNA_endonuc-like_dom_sf"/>
</dbReference>
<dbReference type="GO" id="GO:0015666">
    <property type="term" value="F:restriction endodeoxyribonuclease activity"/>
    <property type="evidence" value="ECO:0007669"/>
    <property type="project" value="TreeGrafter"/>
</dbReference>
<keyword evidence="3" id="KW-0378">Hydrolase</keyword>
<dbReference type="REBASE" id="38166">
    <property type="entry name" value="AcaSM1MrrP"/>
</dbReference>
<dbReference type="Proteomes" id="UP000006135">
    <property type="component" value="Chromosome"/>
</dbReference>
<dbReference type="Gene3D" id="3.40.1350.10">
    <property type="match status" value="1"/>
</dbReference>
<dbReference type="SUPFAM" id="SSF52980">
    <property type="entry name" value="Restriction endonuclease-like"/>
    <property type="match status" value="1"/>
</dbReference>
<protein>
    <submittedName>
        <fullName evidence="3">Restriction endonuclease</fullName>
    </submittedName>
</protein>
<dbReference type="InterPro" id="IPR007560">
    <property type="entry name" value="Restrct_endonuc_IV_Mrr"/>
</dbReference>
<dbReference type="STRING" id="990288.Atc_1993"/>
<feature type="transmembrane region" description="Helical" evidence="1">
    <location>
        <begin position="12"/>
        <end position="31"/>
    </location>
</feature>
<keyword evidence="3" id="KW-0255">Endonuclease</keyword>
<accession>F9ZQP1</accession>
<dbReference type="GeneID" id="92931921"/>
<dbReference type="GO" id="GO:0009307">
    <property type="term" value="P:DNA restriction-modification system"/>
    <property type="evidence" value="ECO:0007669"/>
    <property type="project" value="InterPro"/>
</dbReference>
<dbReference type="PANTHER" id="PTHR30015:SF6">
    <property type="entry name" value="SLL1429 PROTEIN"/>
    <property type="match status" value="1"/>
</dbReference>
<dbReference type="PANTHER" id="PTHR30015">
    <property type="entry name" value="MRR RESTRICTION SYSTEM PROTEIN"/>
    <property type="match status" value="1"/>
</dbReference>
<feature type="domain" description="Restriction endonuclease type IV Mrr" evidence="2">
    <location>
        <begin position="75"/>
        <end position="179"/>
    </location>
</feature>
<evidence type="ECO:0000259" key="2">
    <source>
        <dbReference type="Pfam" id="PF04471"/>
    </source>
</evidence>
<dbReference type="KEGG" id="acu:Atc_1993"/>